<proteinExistence type="predicted"/>
<keyword evidence="1" id="KW-0472">Membrane</keyword>
<feature type="transmembrane region" description="Helical" evidence="1">
    <location>
        <begin position="15"/>
        <end position="35"/>
    </location>
</feature>
<evidence type="ECO:0000313" key="2">
    <source>
        <dbReference type="EMBL" id="JAE39446.1"/>
    </source>
</evidence>
<protein>
    <submittedName>
        <fullName evidence="2">Uncharacterized protein</fullName>
    </submittedName>
</protein>
<reference evidence="2" key="1">
    <citation type="submission" date="2014-09" db="EMBL/GenBank/DDBJ databases">
        <authorList>
            <person name="Magalhaes I.L.F."/>
            <person name="Oliveira U."/>
            <person name="Santos F.R."/>
            <person name="Vidigal T.H.D.A."/>
            <person name="Brescovit A.D."/>
            <person name="Santos A.J."/>
        </authorList>
    </citation>
    <scope>NUCLEOTIDE SEQUENCE</scope>
    <source>
        <tissue evidence="2">Shoot tissue taken approximately 20 cm above the soil surface</tissue>
    </source>
</reference>
<dbReference type="AlphaFoldDB" id="A0A0A9HX33"/>
<keyword evidence="1" id="KW-1133">Transmembrane helix</keyword>
<evidence type="ECO:0000256" key="1">
    <source>
        <dbReference type="SAM" id="Phobius"/>
    </source>
</evidence>
<dbReference type="EMBL" id="GBRH01158450">
    <property type="protein sequence ID" value="JAE39446.1"/>
    <property type="molecule type" value="Transcribed_RNA"/>
</dbReference>
<organism evidence="2">
    <name type="scientific">Arundo donax</name>
    <name type="common">Giant reed</name>
    <name type="synonym">Donax arundinaceus</name>
    <dbReference type="NCBI Taxonomy" id="35708"/>
    <lineage>
        <taxon>Eukaryota</taxon>
        <taxon>Viridiplantae</taxon>
        <taxon>Streptophyta</taxon>
        <taxon>Embryophyta</taxon>
        <taxon>Tracheophyta</taxon>
        <taxon>Spermatophyta</taxon>
        <taxon>Magnoliopsida</taxon>
        <taxon>Liliopsida</taxon>
        <taxon>Poales</taxon>
        <taxon>Poaceae</taxon>
        <taxon>PACMAD clade</taxon>
        <taxon>Arundinoideae</taxon>
        <taxon>Arundineae</taxon>
        <taxon>Arundo</taxon>
    </lineage>
</organism>
<sequence>MNASVETSSKNTSEALLSFIPFVNICMFRLVYLFMQKICMMHIFFFIKYEYNAVNINNVCTLVRGTLHKLRMSL</sequence>
<reference evidence="2" key="2">
    <citation type="journal article" date="2015" name="Data Brief">
        <title>Shoot transcriptome of the giant reed, Arundo donax.</title>
        <authorList>
            <person name="Barrero R.A."/>
            <person name="Guerrero F.D."/>
            <person name="Moolhuijzen P."/>
            <person name="Goolsby J.A."/>
            <person name="Tidwell J."/>
            <person name="Bellgard S.E."/>
            <person name="Bellgard M.I."/>
        </authorList>
    </citation>
    <scope>NUCLEOTIDE SEQUENCE</scope>
    <source>
        <tissue evidence="2">Shoot tissue taken approximately 20 cm above the soil surface</tissue>
    </source>
</reference>
<keyword evidence="1" id="KW-0812">Transmembrane</keyword>
<name>A0A0A9HX33_ARUDO</name>
<accession>A0A0A9HX33</accession>